<evidence type="ECO:0000313" key="3">
    <source>
        <dbReference type="Proteomes" id="UP001157418"/>
    </source>
</evidence>
<name>A0AAU9NGF0_9ASTR</name>
<feature type="compositionally biased region" description="Basic and acidic residues" evidence="1">
    <location>
        <begin position="167"/>
        <end position="177"/>
    </location>
</feature>
<reference evidence="2 3" key="1">
    <citation type="submission" date="2022-01" db="EMBL/GenBank/DDBJ databases">
        <authorList>
            <person name="Xiong W."/>
            <person name="Schranz E."/>
        </authorList>
    </citation>
    <scope>NUCLEOTIDE SEQUENCE [LARGE SCALE GENOMIC DNA]</scope>
</reference>
<protein>
    <submittedName>
        <fullName evidence="2">Uncharacterized protein</fullName>
    </submittedName>
</protein>
<sequence>MLDGSLSYVTVTSCWLGQSLTKWPIPWHFKNRLNRVEAVTNGADPHEVSTLIGPILLQVPSEKLVGDQNVINLVIDESDSILELSGLEGVPYEIDRPPAPALRGQSAMLRECLFWRRNTPYSKVVVGPTMRSETPAEGEAVLEYESTTDSYTHPASGDPVVISSSPYDKKMKDDRSKGKPPYFTLSKPAGKMSTSSKYLVSPKRLRSIHHTKPAKLPDSNKATEHASLDNPTISKPPPTPNTNPSLLQDRLIQNDLDLVTATATLSSFSPSLKPPISLSSALITDVVVTNPVPIPKTSYTKQAPCSFLMSLASSLSSFLHPFTTTSFVNKPSLGKMNDEEGIDKAHTHILEGLHWMNEVPLCSKARAAATYQIHGVGQVVRMSLDLVESMHIQDELHLLNQDLQLKLDEMSAYDASSAKAL</sequence>
<keyword evidence="3" id="KW-1185">Reference proteome</keyword>
<evidence type="ECO:0000313" key="2">
    <source>
        <dbReference type="EMBL" id="CAH1436753.1"/>
    </source>
</evidence>
<evidence type="ECO:0000256" key="1">
    <source>
        <dbReference type="SAM" id="MobiDB-lite"/>
    </source>
</evidence>
<feature type="region of interest" description="Disordered" evidence="1">
    <location>
        <begin position="148"/>
        <end position="246"/>
    </location>
</feature>
<dbReference type="Proteomes" id="UP001157418">
    <property type="component" value="Unassembled WGS sequence"/>
</dbReference>
<dbReference type="EMBL" id="CAKMRJ010004445">
    <property type="protein sequence ID" value="CAH1436753.1"/>
    <property type="molecule type" value="Genomic_DNA"/>
</dbReference>
<feature type="compositionally biased region" description="Basic residues" evidence="1">
    <location>
        <begin position="203"/>
        <end position="213"/>
    </location>
</feature>
<accession>A0AAU9NGF0</accession>
<proteinExistence type="predicted"/>
<organism evidence="2 3">
    <name type="scientific">Lactuca virosa</name>
    <dbReference type="NCBI Taxonomy" id="75947"/>
    <lineage>
        <taxon>Eukaryota</taxon>
        <taxon>Viridiplantae</taxon>
        <taxon>Streptophyta</taxon>
        <taxon>Embryophyta</taxon>
        <taxon>Tracheophyta</taxon>
        <taxon>Spermatophyta</taxon>
        <taxon>Magnoliopsida</taxon>
        <taxon>eudicotyledons</taxon>
        <taxon>Gunneridae</taxon>
        <taxon>Pentapetalae</taxon>
        <taxon>asterids</taxon>
        <taxon>campanulids</taxon>
        <taxon>Asterales</taxon>
        <taxon>Asteraceae</taxon>
        <taxon>Cichorioideae</taxon>
        <taxon>Cichorieae</taxon>
        <taxon>Lactucinae</taxon>
        <taxon>Lactuca</taxon>
    </lineage>
</organism>
<dbReference type="AlphaFoldDB" id="A0AAU9NGF0"/>
<comment type="caution">
    <text evidence="2">The sequence shown here is derived from an EMBL/GenBank/DDBJ whole genome shotgun (WGS) entry which is preliminary data.</text>
</comment>
<gene>
    <name evidence="2" type="ORF">LVIROSA_LOCUS23111</name>
</gene>